<dbReference type="GO" id="GO:0005829">
    <property type="term" value="C:cytosol"/>
    <property type="evidence" value="ECO:0007669"/>
    <property type="project" value="TreeGrafter"/>
</dbReference>
<proteinExistence type="predicted"/>
<dbReference type="Gene3D" id="2.30.110.10">
    <property type="entry name" value="Electron Transport, Fmn-binding Protein, Chain A"/>
    <property type="match status" value="1"/>
</dbReference>
<dbReference type="PANTHER" id="PTHR35176:SF6">
    <property type="entry name" value="HEME OXYGENASE HI_0854-RELATED"/>
    <property type="match status" value="1"/>
</dbReference>
<dbReference type="AlphaFoldDB" id="A0AAX2A8K8"/>
<dbReference type="InterPro" id="IPR014419">
    <property type="entry name" value="HutZ"/>
</dbReference>
<dbReference type="InterPro" id="IPR012349">
    <property type="entry name" value="Split_barrel_FMN-bd"/>
</dbReference>
<dbReference type="Pfam" id="PF01243">
    <property type="entry name" value="PNPOx_N"/>
    <property type="match status" value="1"/>
</dbReference>
<sequence length="162" mass="19074">MERSIKEFLSSFKSLVISSLDEHNIPFTSYAPFLLEDSKFYVYLSSMAKHSYNLTLNENSSIFFIEDESKSDNIFARKRVVYQCKTKKLQRDNEEFIKLISLFEEKHGEIVSMLKEMKDFSFFEFEVISGEAILGFGKAYNIEKEEIFTLINRKEQTGHKKE</sequence>
<reference evidence="3 4" key="1">
    <citation type="submission" date="2017-10" db="EMBL/GenBank/DDBJ databases">
        <title>Genomics of the genus Arcobacter.</title>
        <authorList>
            <person name="Perez-Cataluna A."/>
            <person name="Figueras M.J."/>
        </authorList>
    </citation>
    <scope>NUCLEOTIDE SEQUENCE [LARGE SCALE GENOMIC DNA]</scope>
    <source>
        <strain evidence="3 4">CECT 7835</strain>
    </source>
</reference>
<dbReference type="GO" id="GO:0070967">
    <property type="term" value="F:coenzyme F420 binding"/>
    <property type="evidence" value="ECO:0007669"/>
    <property type="project" value="TreeGrafter"/>
</dbReference>
<name>A0AAX2A8K8_9BACT</name>
<accession>A0AAX2A8K8</accession>
<comment type="caution">
    <text evidence="3">The sequence shown here is derived from an EMBL/GenBank/DDBJ whole genome shotgun (WGS) entry which is preliminary data.</text>
</comment>
<keyword evidence="4" id="KW-1185">Reference proteome</keyword>
<gene>
    <name evidence="3" type="ORF">CRV05_04525</name>
</gene>
<dbReference type="Proteomes" id="UP000289193">
    <property type="component" value="Unassembled WGS sequence"/>
</dbReference>
<evidence type="ECO:0000259" key="2">
    <source>
        <dbReference type="Pfam" id="PF01243"/>
    </source>
</evidence>
<evidence type="ECO:0000313" key="4">
    <source>
        <dbReference type="Proteomes" id="UP000289193"/>
    </source>
</evidence>
<dbReference type="PIRSF" id="PIRSF004633">
    <property type="entry name" value="UCP_PLP_oxd"/>
    <property type="match status" value="1"/>
</dbReference>
<evidence type="ECO:0000256" key="1">
    <source>
        <dbReference type="ARBA" id="ARBA00023002"/>
    </source>
</evidence>
<feature type="domain" description="Pyridoxamine 5'-phosphate oxidase N-terminal" evidence="2">
    <location>
        <begin position="2"/>
        <end position="127"/>
    </location>
</feature>
<dbReference type="InterPro" id="IPR052019">
    <property type="entry name" value="F420H2_bilvrd_red/Heme_oxyg"/>
</dbReference>
<evidence type="ECO:0000313" key="3">
    <source>
        <dbReference type="EMBL" id="RXK10549.1"/>
    </source>
</evidence>
<dbReference type="InterPro" id="IPR011576">
    <property type="entry name" value="Pyridox_Oxase_N"/>
</dbReference>
<protein>
    <submittedName>
        <fullName evidence="3">Heme iron utilization protein</fullName>
    </submittedName>
</protein>
<dbReference type="RefSeq" id="WP_114839354.1">
    <property type="nucleotide sequence ID" value="NZ_PDKM01000002.1"/>
</dbReference>
<keyword evidence="1" id="KW-0560">Oxidoreductase</keyword>
<dbReference type="PANTHER" id="PTHR35176">
    <property type="entry name" value="HEME OXYGENASE HI_0854-RELATED"/>
    <property type="match status" value="1"/>
</dbReference>
<dbReference type="GO" id="GO:0016627">
    <property type="term" value="F:oxidoreductase activity, acting on the CH-CH group of donors"/>
    <property type="evidence" value="ECO:0007669"/>
    <property type="project" value="TreeGrafter"/>
</dbReference>
<dbReference type="SUPFAM" id="SSF50475">
    <property type="entry name" value="FMN-binding split barrel"/>
    <property type="match status" value="1"/>
</dbReference>
<organism evidence="3 4">
    <name type="scientific">Halarcobacter bivalviorum</name>
    <dbReference type="NCBI Taxonomy" id="663364"/>
    <lineage>
        <taxon>Bacteria</taxon>
        <taxon>Pseudomonadati</taxon>
        <taxon>Campylobacterota</taxon>
        <taxon>Epsilonproteobacteria</taxon>
        <taxon>Campylobacterales</taxon>
        <taxon>Arcobacteraceae</taxon>
        <taxon>Halarcobacter</taxon>
    </lineage>
</organism>
<dbReference type="EMBL" id="PDKM01000002">
    <property type="protein sequence ID" value="RXK10549.1"/>
    <property type="molecule type" value="Genomic_DNA"/>
</dbReference>